<dbReference type="Proteomes" id="UP000267029">
    <property type="component" value="Unassembled WGS sequence"/>
</dbReference>
<dbReference type="EMBL" id="UXSR01005624">
    <property type="protein sequence ID" value="VDD83021.1"/>
    <property type="molecule type" value="Genomic_DNA"/>
</dbReference>
<dbReference type="OrthoDB" id="2139606at2759"/>
<name>A0A0R3UMP0_MESCO</name>
<sequence>MKRKMLMSFKISLLLTCLISVSTIVQFWSLNKSFARISEKSQASDTDQICRWPPQRVDDIHFVSGYNITLCIRLEARPLMSKRQKTYLLTDLFRVSRTIKEVSFDDLAALPRALWKRVKYPEVYHTYPQDVSMRQVVEAVKTGHPVFDMPQYNFPISILKTSTKVCSNNTKHDLVIVVKSSNLGWDARMAFREFMQRERARYPKLKVGVVFSLGLPRKRGGRLFNRDGNIISLPGTSGDMLDQFDGKEDVVMERINKEIENYDDIVLADYEDTY</sequence>
<proteinExistence type="predicted"/>
<evidence type="ECO:0000313" key="1">
    <source>
        <dbReference type="EMBL" id="VDD83021.1"/>
    </source>
</evidence>
<keyword evidence="2" id="KW-1185">Reference proteome</keyword>
<accession>A0A0R3UMP0</accession>
<evidence type="ECO:0000313" key="2">
    <source>
        <dbReference type="Proteomes" id="UP000267029"/>
    </source>
</evidence>
<reference evidence="1 2" key="1">
    <citation type="submission" date="2018-10" db="EMBL/GenBank/DDBJ databases">
        <authorList>
            <consortium name="Pathogen Informatics"/>
        </authorList>
    </citation>
    <scope>NUCLEOTIDE SEQUENCE [LARGE SCALE GENOMIC DNA]</scope>
</reference>
<evidence type="ECO:0008006" key="3">
    <source>
        <dbReference type="Google" id="ProtNLM"/>
    </source>
</evidence>
<protein>
    <recommendedName>
        <fullName evidence="3">Hexosyltransferase</fullName>
    </recommendedName>
</protein>
<feature type="non-terminal residue" evidence="1">
    <location>
        <position position="274"/>
    </location>
</feature>
<organism evidence="1 2">
    <name type="scientific">Mesocestoides corti</name>
    <name type="common">Flatworm</name>
    <dbReference type="NCBI Taxonomy" id="53468"/>
    <lineage>
        <taxon>Eukaryota</taxon>
        <taxon>Metazoa</taxon>
        <taxon>Spiralia</taxon>
        <taxon>Lophotrochozoa</taxon>
        <taxon>Platyhelminthes</taxon>
        <taxon>Cestoda</taxon>
        <taxon>Eucestoda</taxon>
        <taxon>Cyclophyllidea</taxon>
        <taxon>Mesocestoididae</taxon>
        <taxon>Mesocestoides</taxon>
    </lineage>
</organism>
<gene>
    <name evidence="1" type="ORF">MCOS_LOCUS9024</name>
</gene>
<dbReference type="AlphaFoldDB" id="A0A0R3UMP0"/>